<evidence type="ECO:0000259" key="11">
    <source>
        <dbReference type="PROSITE" id="PS51192"/>
    </source>
</evidence>
<dbReference type="SMART" id="SM00490">
    <property type="entry name" value="HELICc"/>
    <property type="match status" value="1"/>
</dbReference>
<dbReference type="AlphaFoldDB" id="A0A9W8JZY5"/>
<proteinExistence type="inferred from homology"/>
<dbReference type="InterPro" id="IPR002464">
    <property type="entry name" value="DNA/RNA_helicase_DEAH_CS"/>
</dbReference>
<feature type="compositionally biased region" description="Polar residues" evidence="10">
    <location>
        <begin position="25"/>
        <end position="45"/>
    </location>
</feature>
<dbReference type="GO" id="GO:0009378">
    <property type="term" value="F:four-way junction helicase activity"/>
    <property type="evidence" value="ECO:0007669"/>
    <property type="project" value="TreeGrafter"/>
</dbReference>
<keyword evidence="2" id="KW-0547">Nucleotide-binding</keyword>
<feature type="domain" description="Helicase ATP-binding" evidence="11">
    <location>
        <begin position="215"/>
        <end position="398"/>
    </location>
</feature>
<keyword evidence="13" id="KW-1185">Reference proteome</keyword>
<dbReference type="Proteomes" id="UP001148786">
    <property type="component" value="Unassembled WGS sequence"/>
</dbReference>
<dbReference type="OrthoDB" id="10261556at2759"/>
<dbReference type="GO" id="GO:0016787">
    <property type="term" value="F:hydrolase activity"/>
    <property type="evidence" value="ECO:0007669"/>
    <property type="project" value="UniProtKB-KW"/>
</dbReference>
<reference evidence="12" key="1">
    <citation type="submission" date="2022-07" db="EMBL/GenBank/DDBJ databases">
        <title>Genome Sequence of Agrocybe chaxingu.</title>
        <authorList>
            <person name="Buettner E."/>
        </authorList>
    </citation>
    <scope>NUCLEOTIDE SEQUENCE</scope>
    <source>
        <strain evidence="12">MP-N11</strain>
    </source>
</reference>
<evidence type="ECO:0000256" key="5">
    <source>
        <dbReference type="ARBA" id="ARBA00022840"/>
    </source>
</evidence>
<comment type="catalytic activity">
    <reaction evidence="8">
        <text>Couples ATP hydrolysis with the unwinding of duplex DNA by translocating in the 3'-5' direction.</text>
        <dbReference type="EC" id="5.6.2.4"/>
    </reaction>
</comment>
<dbReference type="PROSITE" id="PS51192">
    <property type="entry name" value="HELICASE_ATP_BIND_1"/>
    <property type="match status" value="1"/>
</dbReference>
<dbReference type="GO" id="GO:0005737">
    <property type="term" value="C:cytoplasm"/>
    <property type="evidence" value="ECO:0007669"/>
    <property type="project" value="TreeGrafter"/>
</dbReference>
<keyword evidence="4" id="KW-0347">Helicase</keyword>
<dbReference type="GO" id="GO:0005524">
    <property type="term" value="F:ATP binding"/>
    <property type="evidence" value="ECO:0007669"/>
    <property type="project" value="UniProtKB-KW"/>
</dbReference>
<keyword evidence="5" id="KW-0067">ATP-binding</keyword>
<evidence type="ECO:0000256" key="6">
    <source>
        <dbReference type="ARBA" id="ARBA00023125"/>
    </source>
</evidence>
<dbReference type="GO" id="GO:0043138">
    <property type="term" value="F:3'-5' DNA helicase activity"/>
    <property type="evidence" value="ECO:0007669"/>
    <property type="project" value="UniProtKB-EC"/>
</dbReference>
<sequence length="590" mass="65316">MMYSYDHIASDDLDCVLEYTRQFQTATQSRNAQASSSRTASSNPAQGEENIDFRSPSPDFEIIAAPSNKASKATNGRDSSVKPSSSTFKSSIPNSSSPTTTDETEDVEERIALLDAEVLGCRADIQLIEQRIRSCLKEKKVLEARLRVARVSRGSDAHLQLHGLGQGSGNNKAETTTEALINYETEPFDWIDGLKARMRAVFGIKEFRLCQQGVCNANMDGRDIVCIMPTGGGKSLTYQLPALLTPGCTLVISPLISLMTDQILHLREAGIEAAMITSATSKPEKAQTLERMKMLAGRKLGPGQEELKLTYVTPERMSKDKSFRSLLQRMDEAGKLARIVIDEAHCVSQLGHDFRPDYKELHILRKIFPSVPILALSATCGPRVLDDLIHILGLRGIVPGARAPKQGTVYFTSPLYRKNLHYRVVPKPESAKEQFEVMKNYILENHKDDSGIIYCFSRKDSEVAAETLRDISGGRIKTGVYHAEVGDADKQKLHIAWRQGKIKVVCATIDIGANLAILVWCVKSLEGFYQESGRAGRDGKDADCVLYYRPQDASTMAGTAGYDKDGKIKLHAMLDFAEDLRKCRKNQFAE</sequence>
<protein>
    <recommendedName>
        <fullName evidence="9">DNA 3'-5' helicase</fullName>
        <ecNumber evidence="9">5.6.2.4</ecNumber>
    </recommendedName>
</protein>
<dbReference type="InterPro" id="IPR011545">
    <property type="entry name" value="DEAD/DEAH_box_helicase_dom"/>
</dbReference>
<dbReference type="Gene3D" id="3.40.50.300">
    <property type="entry name" value="P-loop containing nucleotide triphosphate hydrolases"/>
    <property type="match status" value="2"/>
</dbReference>
<dbReference type="InterPro" id="IPR001650">
    <property type="entry name" value="Helicase_C-like"/>
</dbReference>
<keyword evidence="6" id="KW-0238">DNA-binding</keyword>
<evidence type="ECO:0000256" key="3">
    <source>
        <dbReference type="ARBA" id="ARBA00022801"/>
    </source>
</evidence>
<gene>
    <name evidence="12" type="ORF">NLJ89_g5771</name>
</gene>
<dbReference type="GO" id="GO:0003677">
    <property type="term" value="F:DNA binding"/>
    <property type="evidence" value="ECO:0007669"/>
    <property type="project" value="UniProtKB-KW"/>
</dbReference>
<name>A0A9W8JZY5_9AGAR</name>
<organism evidence="12 13">
    <name type="scientific">Agrocybe chaxingu</name>
    <dbReference type="NCBI Taxonomy" id="84603"/>
    <lineage>
        <taxon>Eukaryota</taxon>
        <taxon>Fungi</taxon>
        <taxon>Dikarya</taxon>
        <taxon>Basidiomycota</taxon>
        <taxon>Agaricomycotina</taxon>
        <taxon>Agaricomycetes</taxon>
        <taxon>Agaricomycetidae</taxon>
        <taxon>Agaricales</taxon>
        <taxon>Agaricineae</taxon>
        <taxon>Strophariaceae</taxon>
        <taxon>Agrocybe</taxon>
    </lineage>
</organism>
<dbReference type="PANTHER" id="PTHR13710">
    <property type="entry name" value="DNA HELICASE RECQ FAMILY MEMBER"/>
    <property type="match status" value="1"/>
</dbReference>
<dbReference type="FunFam" id="3.40.50.300:FF:001389">
    <property type="entry name" value="ATP-dependent DNA helicase RecQ"/>
    <property type="match status" value="1"/>
</dbReference>
<evidence type="ECO:0000256" key="1">
    <source>
        <dbReference type="ARBA" id="ARBA00005446"/>
    </source>
</evidence>
<dbReference type="GO" id="GO:0005694">
    <property type="term" value="C:chromosome"/>
    <property type="evidence" value="ECO:0007669"/>
    <property type="project" value="TreeGrafter"/>
</dbReference>
<dbReference type="InterPro" id="IPR004589">
    <property type="entry name" value="DNA_helicase_ATP-dep_RecQ"/>
</dbReference>
<evidence type="ECO:0000256" key="8">
    <source>
        <dbReference type="ARBA" id="ARBA00034617"/>
    </source>
</evidence>
<keyword evidence="3" id="KW-0378">Hydrolase</keyword>
<accession>A0A9W8JZY5</accession>
<dbReference type="SMART" id="SM00487">
    <property type="entry name" value="DEXDc"/>
    <property type="match status" value="1"/>
</dbReference>
<dbReference type="GO" id="GO:0000724">
    <property type="term" value="P:double-strand break repair via homologous recombination"/>
    <property type="evidence" value="ECO:0007669"/>
    <property type="project" value="TreeGrafter"/>
</dbReference>
<dbReference type="InterPro" id="IPR014001">
    <property type="entry name" value="Helicase_ATP-bd"/>
</dbReference>
<feature type="compositionally biased region" description="Low complexity" evidence="10">
    <location>
        <begin position="81"/>
        <end position="101"/>
    </location>
</feature>
<dbReference type="Pfam" id="PF00271">
    <property type="entry name" value="Helicase_C"/>
    <property type="match status" value="1"/>
</dbReference>
<evidence type="ECO:0000256" key="10">
    <source>
        <dbReference type="SAM" id="MobiDB-lite"/>
    </source>
</evidence>
<evidence type="ECO:0000256" key="4">
    <source>
        <dbReference type="ARBA" id="ARBA00022806"/>
    </source>
</evidence>
<evidence type="ECO:0000256" key="9">
    <source>
        <dbReference type="ARBA" id="ARBA00034808"/>
    </source>
</evidence>
<dbReference type="PANTHER" id="PTHR13710:SF105">
    <property type="entry name" value="ATP-DEPENDENT DNA HELICASE Q1"/>
    <property type="match status" value="1"/>
</dbReference>
<dbReference type="NCBIfam" id="TIGR00614">
    <property type="entry name" value="recQ_fam"/>
    <property type="match status" value="1"/>
</dbReference>
<evidence type="ECO:0000256" key="2">
    <source>
        <dbReference type="ARBA" id="ARBA00022741"/>
    </source>
</evidence>
<evidence type="ECO:0000313" key="13">
    <source>
        <dbReference type="Proteomes" id="UP001148786"/>
    </source>
</evidence>
<dbReference type="Pfam" id="PF00270">
    <property type="entry name" value="DEAD"/>
    <property type="match status" value="1"/>
</dbReference>
<dbReference type="InterPro" id="IPR027417">
    <property type="entry name" value="P-loop_NTPase"/>
</dbReference>
<dbReference type="SUPFAM" id="SSF52540">
    <property type="entry name" value="P-loop containing nucleoside triphosphate hydrolases"/>
    <property type="match status" value="1"/>
</dbReference>
<dbReference type="EMBL" id="JANKHO010000565">
    <property type="protein sequence ID" value="KAJ3508401.1"/>
    <property type="molecule type" value="Genomic_DNA"/>
</dbReference>
<feature type="region of interest" description="Disordered" evidence="10">
    <location>
        <begin position="25"/>
        <end position="106"/>
    </location>
</feature>
<comment type="similarity">
    <text evidence="1">Belongs to the helicase family. RecQ subfamily.</text>
</comment>
<comment type="caution">
    <text evidence="12">The sequence shown here is derived from an EMBL/GenBank/DDBJ whole genome shotgun (WGS) entry which is preliminary data.</text>
</comment>
<dbReference type="PROSITE" id="PS00690">
    <property type="entry name" value="DEAH_ATP_HELICASE"/>
    <property type="match status" value="1"/>
</dbReference>
<feature type="compositionally biased region" description="Polar residues" evidence="10">
    <location>
        <begin position="68"/>
        <end position="78"/>
    </location>
</feature>
<evidence type="ECO:0000313" key="12">
    <source>
        <dbReference type="EMBL" id="KAJ3508401.1"/>
    </source>
</evidence>
<keyword evidence="7" id="KW-0413">Isomerase</keyword>
<evidence type="ECO:0000256" key="7">
    <source>
        <dbReference type="ARBA" id="ARBA00023235"/>
    </source>
</evidence>
<dbReference type="EC" id="5.6.2.4" evidence="9"/>